<feature type="non-terminal residue" evidence="1">
    <location>
        <position position="1"/>
    </location>
</feature>
<dbReference type="AlphaFoldDB" id="A0A382W7F4"/>
<dbReference type="InterPro" id="IPR013320">
    <property type="entry name" value="ConA-like_dom_sf"/>
</dbReference>
<protein>
    <recommendedName>
        <fullName evidence="2">LamG-like jellyroll fold domain-containing protein</fullName>
    </recommendedName>
</protein>
<evidence type="ECO:0000313" key="1">
    <source>
        <dbReference type="EMBL" id="SVD54594.1"/>
    </source>
</evidence>
<dbReference type="SUPFAM" id="SSF49899">
    <property type="entry name" value="Concanavalin A-like lectins/glucanases"/>
    <property type="match status" value="1"/>
</dbReference>
<reference evidence="1" key="1">
    <citation type="submission" date="2018-05" db="EMBL/GenBank/DDBJ databases">
        <authorList>
            <person name="Lanie J.A."/>
            <person name="Ng W.-L."/>
            <person name="Kazmierczak K.M."/>
            <person name="Andrzejewski T.M."/>
            <person name="Davidsen T.M."/>
            <person name="Wayne K.J."/>
            <person name="Tettelin H."/>
            <person name="Glass J.I."/>
            <person name="Rusch D."/>
            <person name="Podicherti R."/>
            <person name="Tsui H.-C.T."/>
            <person name="Winkler M.E."/>
        </authorList>
    </citation>
    <scope>NUCLEOTIDE SEQUENCE</scope>
</reference>
<gene>
    <name evidence="1" type="ORF">METZ01_LOCUS407448</name>
</gene>
<name>A0A382W7F4_9ZZZZ</name>
<dbReference type="EMBL" id="UINC01157544">
    <property type="protein sequence ID" value="SVD54594.1"/>
    <property type="molecule type" value="Genomic_DNA"/>
</dbReference>
<dbReference type="Pfam" id="PF13385">
    <property type="entry name" value="Laminin_G_3"/>
    <property type="match status" value="1"/>
</dbReference>
<organism evidence="1">
    <name type="scientific">marine metagenome</name>
    <dbReference type="NCBI Taxonomy" id="408172"/>
    <lineage>
        <taxon>unclassified sequences</taxon>
        <taxon>metagenomes</taxon>
        <taxon>ecological metagenomes</taxon>
    </lineage>
</organism>
<dbReference type="Gene3D" id="2.60.120.200">
    <property type="match status" value="1"/>
</dbReference>
<feature type="non-terminal residue" evidence="1">
    <location>
        <position position="279"/>
    </location>
</feature>
<evidence type="ECO:0008006" key="2">
    <source>
        <dbReference type="Google" id="ProtNLM"/>
    </source>
</evidence>
<proteinExistence type="predicted"/>
<accession>A0A382W7F4</accession>
<sequence length="279" mass="30473">PISGTGNVVDDQWHHWAMTGDISTDTVSAYLDGEYQGYTLVGGDTISDLSRPFFGAYQGEGQWFNGFLDEMRVWDDARTQDQISGTMNQVLTGDELGLRNYWNFNEGESTVVNDHGGGLVTGEIIGMDDDDAWSLTIPLDEVFEHYYDPESRQVTLNYSNTSVDLVNFTDNSLIPVTGYVRYNNTSCVIEGAEILLDFESIVPPVYTDSEGKFTVDIEPGSSGDLISVSYGDHEFTPAYIELPLLTGPLTGQYFDDLTTRTASGTVGGGTCGVPLGDNI</sequence>